<proteinExistence type="predicted"/>
<protein>
    <recommendedName>
        <fullName evidence="2">Histidine phosphatase family protein</fullName>
    </recommendedName>
</protein>
<dbReference type="InterPro" id="IPR051710">
    <property type="entry name" value="Phosphatase_SH3-domain"/>
</dbReference>
<dbReference type="CDD" id="cd07067">
    <property type="entry name" value="HP_PGM_like"/>
    <property type="match status" value="1"/>
</dbReference>
<dbReference type="PANTHER" id="PTHR16469">
    <property type="entry name" value="UBIQUITIN-ASSOCIATED AND SH3 DOMAIN-CONTAINING BA-RELATED"/>
    <property type="match status" value="1"/>
</dbReference>
<organism evidence="1">
    <name type="scientific">marine metagenome</name>
    <dbReference type="NCBI Taxonomy" id="408172"/>
    <lineage>
        <taxon>unclassified sequences</taxon>
        <taxon>metagenomes</taxon>
        <taxon>ecological metagenomes</taxon>
    </lineage>
</organism>
<dbReference type="InterPro" id="IPR029033">
    <property type="entry name" value="His_PPase_superfam"/>
</dbReference>
<dbReference type="EMBL" id="UINC01087460">
    <property type="protein sequence ID" value="SVC36837.1"/>
    <property type="molecule type" value="Genomic_DNA"/>
</dbReference>
<reference evidence="1" key="1">
    <citation type="submission" date="2018-05" db="EMBL/GenBank/DDBJ databases">
        <authorList>
            <person name="Lanie J.A."/>
            <person name="Ng W.-L."/>
            <person name="Kazmierczak K.M."/>
            <person name="Andrzejewski T.M."/>
            <person name="Davidsen T.M."/>
            <person name="Wayne K.J."/>
            <person name="Tettelin H."/>
            <person name="Glass J.I."/>
            <person name="Rusch D."/>
            <person name="Podicherti R."/>
            <person name="Tsui H.-C.T."/>
            <person name="Winkler M.E."/>
        </authorList>
    </citation>
    <scope>NUCLEOTIDE SEQUENCE</scope>
</reference>
<accession>A0A382LNL6</accession>
<dbReference type="Pfam" id="PF00300">
    <property type="entry name" value="His_Phos_1"/>
    <property type="match status" value="1"/>
</dbReference>
<dbReference type="PANTHER" id="PTHR16469:SF27">
    <property type="entry name" value="UBIQUITIN-ASSOCIATED AND SH3 DOMAIN-CONTAINING BA-RELATED"/>
    <property type="match status" value="1"/>
</dbReference>
<name>A0A382LNL6_9ZZZZ</name>
<evidence type="ECO:0008006" key="2">
    <source>
        <dbReference type="Google" id="ProtNLM"/>
    </source>
</evidence>
<dbReference type="AlphaFoldDB" id="A0A382LNL6"/>
<gene>
    <name evidence="1" type="ORF">METZ01_LOCUS289691</name>
</gene>
<dbReference type="InterPro" id="IPR013078">
    <property type="entry name" value="His_Pase_superF_clade-1"/>
</dbReference>
<dbReference type="SMART" id="SM00855">
    <property type="entry name" value="PGAM"/>
    <property type="match status" value="1"/>
</dbReference>
<sequence length="199" mass="22762">MPLVLVSIGKVAYLVRHAERMDFNSEGEWDNKWPARAIEMGLDPTDAPLTEQGIIQAAQAAIKIREEPKKVFTSPFLRCAQTAEIIASEFGVELKISTDLTEWMNVEWFWACYKHLEHIHFTGNKAHFLLERPIFPESEEAYTKRAARILDALKSMDQEKFPLVIVSHGGGIHNILEHHDSSIMMGKKVEYADVFRIEL</sequence>
<evidence type="ECO:0000313" key="1">
    <source>
        <dbReference type="EMBL" id="SVC36837.1"/>
    </source>
</evidence>
<dbReference type="SUPFAM" id="SSF53254">
    <property type="entry name" value="Phosphoglycerate mutase-like"/>
    <property type="match status" value="1"/>
</dbReference>
<dbReference type="Gene3D" id="3.40.50.1240">
    <property type="entry name" value="Phosphoglycerate mutase-like"/>
    <property type="match status" value="1"/>
</dbReference>